<comment type="caution">
    <text evidence="1">The sequence shown here is derived from an EMBL/GenBank/DDBJ whole genome shotgun (WGS) entry which is preliminary data.</text>
</comment>
<evidence type="ECO:0000313" key="1">
    <source>
        <dbReference type="EMBL" id="RHK48382.1"/>
    </source>
</evidence>
<accession>A0A415GGT5</accession>
<dbReference type="EMBL" id="QRNO01000065">
    <property type="protein sequence ID" value="RHK48382.1"/>
    <property type="molecule type" value="Genomic_DNA"/>
</dbReference>
<keyword evidence="2" id="KW-1185">Reference proteome</keyword>
<protein>
    <submittedName>
        <fullName evidence="1">Uncharacterized protein</fullName>
    </submittedName>
</protein>
<reference evidence="1 2" key="1">
    <citation type="submission" date="2018-08" db="EMBL/GenBank/DDBJ databases">
        <title>A genome reference for cultivated species of the human gut microbiota.</title>
        <authorList>
            <person name="Zou Y."/>
            <person name="Xue W."/>
            <person name="Luo G."/>
        </authorList>
    </citation>
    <scope>NUCLEOTIDE SEQUENCE [LARGE SCALE GENOMIC DNA]</scope>
    <source>
        <strain evidence="1 2">AF42-9</strain>
    </source>
</reference>
<proteinExistence type="predicted"/>
<name>A0A415GGT5_9BACT</name>
<evidence type="ECO:0000313" key="2">
    <source>
        <dbReference type="Proteomes" id="UP000286598"/>
    </source>
</evidence>
<dbReference type="Proteomes" id="UP000286598">
    <property type="component" value="Unassembled WGS sequence"/>
</dbReference>
<organism evidence="1 2">
    <name type="scientific">Leyella stercorea</name>
    <dbReference type="NCBI Taxonomy" id="363265"/>
    <lineage>
        <taxon>Bacteria</taxon>
        <taxon>Pseudomonadati</taxon>
        <taxon>Bacteroidota</taxon>
        <taxon>Bacteroidia</taxon>
        <taxon>Bacteroidales</taxon>
        <taxon>Prevotellaceae</taxon>
        <taxon>Leyella</taxon>
    </lineage>
</organism>
<sequence length="64" mass="7377">MLTFGHVGLISKAPRDVTKYFVLGTDTSFIDISERAKSFKVLKWQLNAVITMYFNVQRCEMSEN</sequence>
<dbReference type="AlphaFoldDB" id="A0A415GGT5"/>
<gene>
    <name evidence="1" type="ORF">DW060_10760</name>
</gene>